<proteinExistence type="predicted"/>
<sequence>MTRIFNESTNILSTLLCWLPGCNSQYVGTYAAGCGPRPPPCNPAPQCPPPPPQPICPPPIPQQICPPKPPPCPLPPPCPPQYCPPPPICPPPPPPPPPPACPPPPPPSLQACPPPALPPLPVPCKCPPPPPQIPCNCPSPPSPPPPCDSPPVPIRPHRKPELYTTYPESFIDSMPLETQPDSYVTHPDMYVRQPHNPLPSSIPKSPHNYVRPSIAQNDCCCRCVSPCKFRRQKLNLFGVKNKPVDPLCNNQEMKRIIEKYITSNLTDSKRNIQRAAEDHFDTNINVICGTGAFSYVVHTKEFCQHTIDNKTCYVFQPTP</sequence>
<feature type="domain" description="Ground-like" evidence="2">
    <location>
        <begin position="245"/>
        <end position="315"/>
    </location>
</feature>
<feature type="chain" id="PRO_5005893160" evidence="1">
    <location>
        <begin position="25"/>
        <end position="319"/>
    </location>
</feature>
<evidence type="ECO:0000256" key="1">
    <source>
        <dbReference type="SAM" id="SignalP"/>
    </source>
</evidence>
<feature type="signal peptide" evidence="1">
    <location>
        <begin position="1"/>
        <end position="24"/>
    </location>
</feature>
<accession>A0A0N5AHT7</accession>
<dbReference type="AlphaFoldDB" id="A0A0N5AHT7"/>
<evidence type="ECO:0000313" key="4">
    <source>
        <dbReference type="WBParaSite" id="SMUV_0000395101-mRNA-1"/>
    </source>
</evidence>
<dbReference type="Pfam" id="PF04155">
    <property type="entry name" value="Ground-like"/>
    <property type="match status" value="1"/>
</dbReference>
<name>A0A0N5AHT7_9BILA</name>
<dbReference type="PRINTS" id="PR01217">
    <property type="entry name" value="PRICHEXTENSN"/>
</dbReference>
<protein>
    <submittedName>
        <fullName evidence="4">Ground-like domain-containing protein</fullName>
    </submittedName>
</protein>
<reference evidence="4" key="1">
    <citation type="submission" date="2017-02" db="UniProtKB">
        <authorList>
            <consortium name="WormBaseParasite"/>
        </authorList>
    </citation>
    <scope>IDENTIFICATION</scope>
</reference>
<evidence type="ECO:0000259" key="2">
    <source>
        <dbReference type="Pfam" id="PF04155"/>
    </source>
</evidence>
<dbReference type="STRING" id="451379.A0A0N5AHT7"/>
<evidence type="ECO:0000313" key="3">
    <source>
        <dbReference type="Proteomes" id="UP000046393"/>
    </source>
</evidence>
<organism evidence="3 4">
    <name type="scientific">Syphacia muris</name>
    <dbReference type="NCBI Taxonomy" id="451379"/>
    <lineage>
        <taxon>Eukaryota</taxon>
        <taxon>Metazoa</taxon>
        <taxon>Ecdysozoa</taxon>
        <taxon>Nematoda</taxon>
        <taxon>Chromadorea</taxon>
        <taxon>Rhabditida</taxon>
        <taxon>Spirurina</taxon>
        <taxon>Oxyuridomorpha</taxon>
        <taxon>Oxyuroidea</taxon>
        <taxon>Oxyuridae</taxon>
        <taxon>Syphacia</taxon>
    </lineage>
</organism>
<dbReference type="Proteomes" id="UP000046393">
    <property type="component" value="Unplaced"/>
</dbReference>
<dbReference type="InterPro" id="IPR007284">
    <property type="entry name" value="Ground-like_dom"/>
</dbReference>
<keyword evidence="1" id="KW-0732">Signal</keyword>
<keyword evidence="3" id="KW-1185">Reference proteome</keyword>
<dbReference type="WBParaSite" id="SMUV_0000395101-mRNA-1">
    <property type="protein sequence ID" value="SMUV_0000395101-mRNA-1"/>
    <property type="gene ID" value="SMUV_0000395101"/>
</dbReference>